<dbReference type="EMBL" id="RAWM01000163">
    <property type="protein sequence ID" value="RKH59678.1"/>
    <property type="molecule type" value="Genomic_DNA"/>
</dbReference>
<protein>
    <submittedName>
        <fullName evidence="1">Uncharacterized protein</fullName>
    </submittedName>
</protein>
<accession>A0A3A8PUN2</accession>
<name>A0A3A8PUN2_9BACT</name>
<sequence>MERQQFAALYAKAQKHRDQLRGNSQLAEFFPPRSLPFPPVLGFGLPHNERHVPVVTIALNASAEEFPEHLPIEDDAQKQWVAQDNYFANPYENWWSLAGEMLRKATNGRLTYGSTAAHVDFTAIVTASGMDSTYNKIKDRVREDVRAWMEHSLTDTFVQLLSSLVHQNGTKAALVLGFAPSFPGKDDRAGGITLDETFWRANTCVNFVGKGGIAVKDQPTVAWGRMTGQRVPENLRKLPFFFVSKSPSSLYSTVRDDDAKRAPLVAAAERLAPHLGGVLGITSASRAGFMVRRKSSTSTAT</sequence>
<evidence type="ECO:0000313" key="2">
    <source>
        <dbReference type="Proteomes" id="UP000282656"/>
    </source>
</evidence>
<proteinExistence type="predicted"/>
<keyword evidence="2" id="KW-1185">Reference proteome</keyword>
<gene>
    <name evidence="1" type="ORF">D7X96_34920</name>
</gene>
<organism evidence="1 2">
    <name type="scientific">Corallococcus interemptor</name>
    <dbReference type="NCBI Taxonomy" id="2316720"/>
    <lineage>
        <taxon>Bacteria</taxon>
        <taxon>Pseudomonadati</taxon>
        <taxon>Myxococcota</taxon>
        <taxon>Myxococcia</taxon>
        <taxon>Myxococcales</taxon>
        <taxon>Cystobacterineae</taxon>
        <taxon>Myxococcaceae</taxon>
        <taxon>Corallococcus</taxon>
    </lineage>
</organism>
<evidence type="ECO:0000313" key="1">
    <source>
        <dbReference type="EMBL" id="RKH59678.1"/>
    </source>
</evidence>
<reference evidence="2" key="1">
    <citation type="submission" date="2018-09" db="EMBL/GenBank/DDBJ databases">
        <authorList>
            <person name="Livingstone P.G."/>
            <person name="Whitworth D.E."/>
        </authorList>
    </citation>
    <scope>NUCLEOTIDE SEQUENCE [LARGE SCALE GENOMIC DNA]</scope>
    <source>
        <strain evidence="2">AB047A</strain>
    </source>
</reference>
<comment type="caution">
    <text evidence="1">The sequence shown here is derived from an EMBL/GenBank/DDBJ whole genome shotgun (WGS) entry which is preliminary data.</text>
</comment>
<dbReference type="Proteomes" id="UP000282656">
    <property type="component" value="Unassembled WGS sequence"/>
</dbReference>
<dbReference type="AlphaFoldDB" id="A0A3A8PUN2"/>
<dbReference type="RefSeq" id="WP_121771699.1">
    <property type="nucleotide sequence ID" value="NZ_RAWM01000163.1"/>
</dbReference>
<dbReference type="OrthoDB" id="9876318at2"/>